<sequence length="221" mass="25173">MTKKGLIGLALGCALALSAQAHQVWMEREGDVIKAYFGHWSHDLMEEKGKAFDNVKLDQFLPEGSFKKSERLQNHVRFDLSKVGDTAIIEAMPVRKSKLTNKATQYTFLAREGRREVKSLTILDLVPEKAGGDTFTVMFDGKPLPRVDVTLYAPHKWSKTFKSNDEGKITILTPWKGMYLAEVNHTDENKGVMGDQEYDERVYIYTLVFKTEKGIDWNLKP</sequence>
<evidence type="ECO:0000313" key="3">
    <source>
        <dbReference type="Proteomes" id="UP000000422"/>
    </source>
</evidence>
<name>Q7MRE9_WOLSU</name>
<dbReference type="KEGG" id="wsu:WS1408"/>
<dbReference type="HOGENOM" id="CLU_093838_0_0_7"/>
<accession>Q7MRE9</accession>
<keyword evidence="3" id="KW-1185">Reference proteome</keyword>
<dbReference type="RefSeq" id="WP_011139258.1">
    <property type="nucleotide sequence ID" value="NC_005090.1"/>
</dbReference>
<evidence type="ECO:0000256" key="1">
    <source>
        <dbReference type="SAM" id="SignalP"/>
    </source>
</evidence>
<keyword evidence="1" id="KW-0732">Signal</keyword>
<protein>
    <recommendedName>
        <fullName evidence="4">DUF4198 domain-containing protein</fullName>
    </recommendedName>
</protein>
<organism evidence="3">
    <name type="scientific">Wolinella succinogenes (strain ATCC 29543 / DSM 1740 / CCUG 13145 / JCM 31913 / LMG 7466 / NCTC 11488 / FDC 602W)</name>
    <name type="common">Vibrio succinogenes</name>
    <dbReference type="NCBI Taxonomy" id="273121"/>
    <lineage>
        <taxon>Bacteria</taxon>
        <taxon>Pseudomonadati</taxon>
        <taxon>Campylobacterota</taxon>
        <taxon>Epsilonproteobacteria</taxon>
        <taxon>Campylobacterales</taxon>
        <taxon>Helicobacteraceae</taxon>
        <taxon>Wolinella</taxon>
    </lineage>
</organism>
<evidence type="ECO:0008006" key="4">
    <source>
        <dbReference type="Google" id="ProtNLM"/>
    </source>
</evidence>
<gene>
    <name evidence="2" type="primary">thrS</name>
    <name evidence="2" type="ordered locus">WS1408</name>
</gene>
<feature type="signal peptide" evidence="1">
    <location>
        <begin position="1"/>
        <end position="21"/>
    </location>
</feature>
<dbReference type="EMBL" id="BX571660">
    <property type="protein sequence ID" value="CAE10473.1"/>
    <property type="molecule type" value="Genomic_DNA"/>
</dbReference>
<dbReference type="AlphaFoldDB" id="Q7MRE9"/>
<evidence type="ECO:0000313" key="2">
    <source>
        <dbReference type="EMBL" id="CAE10473.1"/>
    </source>
</evidence>
<feature type="chain" id="PRO_5004288657" description="DUF4198 domain-containing protein" evidence="1">
    <location>
        <begin position="22"/>
        <end position="221"/>
    </location>
</feature>
<dbReference type="Proteomes" id="UP000000422">
    <property type="component" value="Chromosome"/>
</dbReference>
<dbReference type="STRING" id="273121.WS1408"/>
<proteinExistence type="predicted"/>
<dbReference type="eggNOG" id="COG5266">
    <property type="taxonomic scope" value="Bacteria"/>
</dbReference>
<reference evidence="2 3" key="1">
    <citation type="journal article" date="2003" name="Proc. Natl. Acad. Sci. U.S.A.">
        <title>Complete genome sequence and analysis of Wolinella succinogenes.</title>
        <authorList>
            <person name="Baar C."/>
            <person name="Eppinger M."/>
            <person name="Raddatz G."/>
            <person name="Simon JM."/>
            <person name="Lanz C."/>
            <person name="Klimmek O."/>
            <person name="Nandakumar R."/>
            <person name="Gross R."/>
            <person name="Rosinus A."/>
            <person name="Keller H."/>
            <person name="Jagtap P."/>
            <person name="Linke B."/>
            <person name="Meyer F."/>
            <person name="Lederer H."/>
            <person name="Schuster S.C."/>
        </authorList>
    </citation>
    <scope>NUCLEOTIDE SEQUENCE [LARGE SCALE GENOMIC DNA]</scope>
    <source>
        <strain evidence="3">ATCC 29543 / DSM 1740 / CCUG 13145 / JCM 31913 / LMG 7466 / NCTC 11488 / FDC 602W</strain>
    </source>
</reference>